<proteinExistence type="predicted"/>
<dbReference type="Proteomes" id="UP000250140">
    <property type="component" value="Unassembled WGS sequence"/>
</dbReference>
<accession>A0A8E2JYQ9</accession>
<protein>
    <submittedName>
        <fullName evidence="2">Uncharacterized protein</fullName>
    </submittedName>
</protein>
<keyword evidence="1" id="KW-1133">Transmembrane helix</keyword>
<dbReference type="AlphaFoldDB" id="A0A8E2JYQ9"/>
<organism evidence="2 3">
    <name type="scientific">Glonium stellatum</name>
    <dbReference type="NCBI Taxonomy" id="574774"/>
    <lineage>
        <taxon>Eukaryota</taxon>
        <taxon>Fungi</taxon>
        <taxon>Dikarya</taxon>
        <taxon>Ascomycota</taxon>
        <taxon>Pezizomycotina</taxon>
        <taxon>Dothideomycetes</taxon>
        <taxon>Pleosporomycetidae</taxon>
        <taxon>Gloniales</taxon>
        <taxon>Gloniaceae</taxon>
        <taxon>Glonium</taxon>
    </lineage>
</organism>
<keyword evidence="3" id="KW-1185">Reference proteome</keyword>
<name>A0A8E2JYQ9_9PEZI</name>
<reference evidence="2 3" key="1">
    <citation type="journal article" date="2016" name="Nat. Commun.">
        <title>Ectomycorrhizal ecology is imprinted in the genome of the dominant symbiotic fungus Cenococcum geophilum.</title>
        <authorList>
            <consortium name="DOE Joint Genome Institute"/>
            <person name="Peter M."/>
            <person name="Kohler A."/>
            <person name="Ohm R.A."/>
            <person name="Kuo A."/>
            <person name="Krutzmann J."/>
            <person name="Morin E."/>
            <person name="Arend M."/>
            <person name="Barry K.W."/>
            <person name="Binder M."/>
            <person name="Choi C."/>
            <person name="Clum A."/>
            <person name="Copeland A."/>
            <person name="Grisel N."/>
            <person name="Haridas S."/>
            <person name="Kipfer T."/>
            <person name="LaButti K."/>
            <person name="Lindquist E."/>
            <person name="Lipzen A."/>
            <person name="Maire R."/>
            <person name="Meier B."/>
            <person name="Mihaltcheva S."/>
            <person name="Molinier V."/>
            <person name="Murat C."/>
            <person name="Poggeler S."/>
            <person name="Quandt C.A."/>
            <person name="Sperisen C."/>
            <person name="Tritt A."/>
            <person name="Tisserant E."/>
            <person name="Crous P.W."/>
            <person name="Henrissat B."/>
            <person name="Nehls U."/>
            <person name="Egli S."/>
            <person name="Spatafora J.W."/>
            <person name="Grigoriev I.V."/>
            <person name="Martin F.M."/>
        </authorList>
    </citation>
    <scope>NUCLEOTIDE SEQUENCE [LARGE SCALE GENOMIC DNA]</scope>
    <source>
        <strain evidence="2 3">CBS 207.34</strain>
    </source>
</reference>
<evidence type="ECO:0000256" key="1">
    <source>
        <dbReference type="SAM" id="Phobius"/>
    </source>
</evidence>
<evidence type="ECO:0000313" key="2">
    <source>
        <dbReference type="EMBL" id="OCL14388.1"/>
    </source>
</evidence>
<sequence>MSSLYLIKPLSPMTSPARKGISNSSIPFQVCHLTIIFPIIALSFILMLKSRKPAHFFM</sequence>
<feature type="transmembrane region" description="Helical" evidence="1">
    <location>
        <begin position="26"/>
        <end position="48"/>
    </location>
</feature>
<gene>
    <name evidence="2" type="ORF">AOQ84DRAFT_35708</name>
</gene>
<evidence type="ECO:0000313" key="3">
    <source>
        <dbReference type="Proteomes" id="UP000250140"/>
    </source>
</evidence>
<keyword evidence="1" id="KW-0812">Transmembrane</keyword>
<dbReference type="EMBL" id="KV748581">
    <property type="protein sequence ID" value="OCL14388.1"/>
    <property type="molecule type" value="Genomic_DNA"/>
</dbReference>
<keyword evidence="1" id="KW-0472">Membrane</keyword>